<name>A0A3B0RMS9_9ZZZZ</name>
<dbReference type="EMBL" id="UOEC01000103">
    <property type="protein sequence ID" value="VAV92751.1"/>
    <property type="molecule type" value="Genomic_DNA"/>
</dbReference>
<gene>
    <name evidence="1" type="ORF">MNBD_ALPHA08-2239</name>
</gene>
<dbReference type="AlphaFoldDB" id="A0A3B0RMS9"/>
<organism evidence="1">
    <name type="scientific">hydrothermal vent metagenome</name>
    <dbReference type="NCBI Taxonomy" id="652676"/>
    <lineage>
        <taxon>unclassified sequences</taxon>
        <taxon>metagenomes</taxon>
        <taxon>ecological metagenomes</taxon>
    </lineage>
</organism>
<evidence type="ECO:0000313" key="1">
    <source>
        <dbReference type="EMBL" id="VAV92751.1"/>
    </source>
</evidence>
<proteinExistence type="predicted"/>
<protein>
    <recommendedName>
        <fullName evidence="2">DUF2783 domain-containing protein</fullName>
    </recommendedName>
</protein>
<dbReference type="Pfam" id="PF10932">
    <property type="entry name" value="DUF2783"/>
    <property type="match status" value="1"/>
</dbReference>
<dbReference type="InterPro" id="IPR021233">
    <property type="entry name" value="DUF2783"/>
</dbReference>
<evidence type="ECO:0008006" key="2">
    <source>
        <dbReference type="Google" id="ProtNLM"/>
    </source>
</evidence>
<sequence>MSKLITTANLADPDEFYARLLALHEGHDKKTSDAINARLVLLLANHIGDGDVLDEAFGLAVPGDPAMPEGETNEN</sequence>
<accession>A0A3B0RMS9</accession>
<reference evidence="1" key="1">
    <citation type="submission" date="2018-06" db="EMBL/GenBank/DDBJ databases">
        <authorList>
            <person name="Zhirakovskaya E."/>
        </authorList>
    </citation>
    <scope>NUCLEOTIDE SEQUENCE</scope>
</reference>